<evidence type="ECO:0000256" key="1">
    <source>
        <dbReference type="ARBA" id="ARBA00001946"/>
    </source>
</evidence>
<dbReference type="GO" id="GO:0016787">
    <property type="term" value="F:hydrolase activity"/>
    <property type="evidence" value="ECO:0007669"/>
    <property type="project" value="UniProtKB-KW"/>
</dbReference>
<evidence type="ECO:0000256" key="5">
    <source>
        <dbReference type="ARBA" id="ARBA00022801"/>
    </source>
</evidence>
<evidence type="ECO:0000313" key="9">
    <source>
        <dbReference type="Proteomes" id="UP000214646"/>
    </source>
</evidence>
<evidence type="ECO:0000256" key="7">
    <source>
        <dbReference type="ARBA" id="ARBA00038093"/>
    </source>
</evidence>
<name>A0A225D678_9BACT</name>
<comment type="caution">
    <text evidence="8">The sequence shown here is derived from an EMBL/GenBank/DDBJ whole genome shotgun (WGS) entry which is preliminary data.</text>
</comment>
<keyword evidence="2" id="KW-1277">Toxin-antitoxin system</keyword>
<dbReference type="EMBL" id="NIDE01000019">
    <property type="protein sequence ID" value="OWK35144.1"/>
    <property type="molecule type" value="Genomic_DNA"/>
</dbReference>
<comment type="cofactor">
    <cofactor evidence="1">
        <name>Mg(2+)</name>
        <dbReference type="ChEBI" id="CHEBI:18420"/>
    </cofactor>
</comment>
<keyword evidence="9" id="KW-1185">Reference proteome</keyword>
<sequence>MGNDEDLAITIVTHMEILQGRFDSILKAASEGELLKAMERFRASRSMLDSFRLLEIDDVASGHFAGMTQSKKRPKMKRGDMLIACIALANDALLVTRNEKDYKAVNGLRVENWAD</sequence>
<comment type="similarity">
    <text evidence="7">Belongs to the PINc/VapC protein family.</text>
</comment>
<evidence type="ECO:0000256" key="4">
    <source>
        <dbReference type="ARBA" id="ARBA00022723"/>
    </source>
</evidence>
<dbReference type="Proteomes" id="UP000214646">
    <property type="component" value="Unassembled WGS sequence"/>
</dbReference>
<dbReference type="InterPro" id="IPR029060">
    <property type="entry name" value="PIN-like_dom_sf"/>
</dbReference>
<keyword evidence="4" id="KW-0479">Metal-binding</keyword>
<dbReference type="PANTHER" id="PTHR33653:SF1">
    <property type="entry name" value="RIBONUCLEASE VAPC2"/>
    <property type="match status" value="1"/>
</dbReference>
<dbReference type="AlphaFoldDB" id="A0A225D678"/>
<keyword evidence="5" id="KW-0378">Hydrolase</keyword>
<accession>A0A225D678</accession>
<organism evidence="8 9">
    <name type="scientific">Fimbriiglobus ruber</name>
    <dbReference type="NCBI Taxonomy" id="1908690"/>
    <lineage>
        <taxon>Bacteria</taxon>
        <taxon>Pseudomonadati</taxon>
        <taxon>Planctomycetota</taxon>
        <taxon>Planctomycetia</taxon>
        <taxon>Gemmatales</taxon>
        <taxon>Gemmataceae</taxon>
        <taxon>Fimbriiglobus</taxon>
    </lineage>
</organism>
<evidence type="ECO:0000313" key="8">
    <source>
        <dbReference type="EMBL" id="OWK35144.1"/>
    </source>
</evidence>
<dbReference type="CDD" id="cd09881">
    <property type="entry name" value="PIN_VapC4-5_FitB-like"/>
    <property type="match status" value="1"/>
</dbReference>
<keyword evidence="3" id="KW-0540">Nuclease</keyword>
<dbReference type="InterPro" id="IPR050556">
    <property type="entry name" value="Type_II_TA_system_RNase"/>
</dbReference>
<dbReference type="GO" id="GO:0046872">
    <property type="term" value="F:metal ion binding"/>
    <property type="evidence" value="ECO:0007669"/>
    <property type="project" value="UniProtKB-KW"/>
</dbReference>
<evidence type="ECO:0000256" key="3">
    <source>
        <dbReference type="ARBA" id="ARBA00022722"/>
    </source>
</evidence>
<evidence type="ECO:0000256" key="6">
    <source>
        <dbReference type="ARBA" id="ARBA00022842"/>
    </source>
</evidence>
<reference evidence="9" key="1">
    <citation type="submission" date="2017-06" db="EMBL/GenBank/DDBJ databases">
        <title>Genome analysis of Fimbriiglobus ruber SP5, the first member of the order Planctomycetales with confirmed chitinolytic capability.</title>
        <authorList>
            <person name="Ravin N.V."/>
            <person name="Rakitin A.L."/>
            <person name="Ivanova A.A."/>
            <person name="Beletsky A.V."/>
            <person name="Kulichevskaya I.S."/>
            <person name="Mardanov A.V."/>
            <person name="Dedysh S.N."/>
        </authorList>
    </citation>
    <scope>NUCLEOTIDE SEQUENCE [LARGE SCALE GENOMIC DNA]</scope>
    <source>
        <strain evidence="9">SP5</strain>
    </source>
</reference>
<evidence type="ECO:0000256" key="2">
    <source>
        <dbReference type="ARBA" id="ARBA00022649"/>
    </source>
</evidence>
<evidence type="ECO:0008006" key="10">
    <source>
        <dbReference type="Google" id="ProtNLM"/>
    </source>
</evidence>
<gene>
    <name evidence="8" type="ORF">FRUB_09986</name>
</gene>
<dbReference type="PANTHER" id="PTHR33653">
    <property type="entry name" value="RIBONUCLEASE VAPC2"/>
    <property type="match status" value="1"/>
</dbReference>
<dbReference type="GO" id="GO:0004518">
    <property type="term" value="F:nuclease activity"/>
    <property type="evidence" value="ECO:0007669"/>
    <property type="project" value="UniProtKB-KW"/>
</dbReference>
<dbReference type="Gene3D" id="3.40.50.1010">
    <property type="entry name" value="5'-nuclease"/>
    <property type="match status" value="1"/>
</dbReference>
<keyword evidence="6" id="KW-0460">Magnesium</keyword>
<protein>
    <recommendedName>
        <fullName evidence="10">PIN domain-containing protein</fullName>
    </recommendedName>
</protein>
<proteinExistence type="inferred from homology"/>
<dbReference type="SUPFAM" id="SSF88723">
    <property type="entry name" value="PIN domain-like"/>
    <property type="match status" value="1"/>
</dbReference>